<dbReference type="AlphaFoldDB" id="A0A976MEF4"/>
<evidence type="ECO:0000256" key="2">
    <source>
        <dbReference type="ARBA" id="ARBA00006164"/>
    </source>
</evidence>
<evidence type="ECO:0000256" key="6">
    <source>
        <dbReference type="ARBA" id="ARBA00023242"/>
    </source>
</evidence>
<evidence type="ECO:0000256" key="5">
    <source>
        <dbReference type="ARBA" id="ARBA00023187"/>
    </source>
</evidence>
<comment type="function">
    <text evidence="7">Required for pre-mRNA splicing.</text>
</comment>
<proteinExistence type="inferred from homology"/>
<accession>A0A976MEF4</accession>
<keyword evidence="6 7" id="KW-0539">Nucleus</keyword>
<feature type="compositionally biased region" description="Basic residues" evidence="8">
    <location>
        <begin position="391"/>
        <end position="400"/>
    </location>
</feature>
<evidence type="ECO:0000256" key="3">
    <source>
        <dbReference type="ARBA" id="ARBA00022664"/>
    </source>
</evidence>
<organism evidence="9 10">
    <name type="scientific">Theileria orientalis</name>
    <dbReference type="NCBI Taxonomy" id="68886"/>
    <lineage>
        <taxon>Eukaryota</taxon>
        <taxon>Sar</taxon>
        <taxon>Alveolata</taxon>
        <taxon>Apicomplexa</taxon>
        <taxon>Aconoidasida</taxon>
        <taxon>Piroplasmida</taxon>
        <taxon>Theileriidae</taxon>
        <taxon>Theileria</taxon>
    </lineage>
</organism>
<feature type="region of interest" description="Disordered" evidence="8">
    <location>
        <begin position="373"/>
        <end position="417"/>
    </location>
</feature>
<reference evidence="9" key="1">
    <citation type="submission" date="2022-07" db="EMBL/GenBank/DDBJ databases">
        <title>Evaluation of T. orientalis genome assembly methods using nanopore sequencing and analysis of variation between genomes.</title>
        <authorList>
            <person name="Yam J."/>
            <person name="Micallef M.L."/>
            <person name="Liu M."/>
            <person name="Djordjevic S.P."/>
            <person name="Bogema D.R."/>
            <person name="Jenkins C."/>
        </authorList>
    </citation>
    <scope>NUCLEOTIDE SEQUENCE</scope>
    <source>
        <strain evidence="9">Goon Nure</strain>
    </source>
</reference>
<protein>
    <recommendedName>
        <fullName evidence="7">Pre-mRNA-splicing factor 38</fullName>
    </recommendedName>
</protein>
<dbReference type="EMBL" id="CP056072">
    <property type="protein sequence ID" value="UKK02945.2"/>
    <property type="molecule type" value="Genomic_DNA"/>
</dbReference>
<feature type="compositionally biased region" description="Basic and acidic residues" evidence="8">
    <location>
        <begin position="401"/>
        <end position="417"/>
    </location>
</feature>
<dbReference type="GO" id="GO:0005681">
    <property type="term" value="C:spliceosomal complex"/>
    <property type="evidence" value="ECO:0007669"/>
    <property type="project" value="UniProtKB-KW"/>
</dbReference>
<dbReference type="Pfam" id="PF03371">
    <property type="entry name" value="PRP38"/>
    <property type="match status" value="1"/>
</dbReference>
<dbReference type="Gene3D" id="2.20.25.10">
    <property type="match status" value="1"/>
</dbReference>
<keyword evidence="3 7" id="KW-0507">mRNA processing</keyword>
<dbReference type="SUPFAM" id="SSF158997">
    <property type="entry name" value="Trm112p-like"/>
    <property type="match status" value="1"/>
</dbReference>
<evidence type="ECO:0000256" key="7">
    <source>
        <dbReference type="RuleBase" id="RU367025"/>
    </source>
</evidence>
<dbReference type="PANTHER" id="PTHR23142">
    <property type="entry name" value="PRE-MRNA-SPLICING FACTOR 38A-RELATED"/>
    <property type="match status" value="1"/>
</dbReference>
<keyword evidence="5 7" id="KW-0508">mRNA splicing</keyword>
<comment type="subcellular location">
    <subcellularLocation>
        <location evidence="1 7">Nucleus</location>
    </subcellularLocation>
</comment>
<evidence type="ECO:0000313" key="9">
    <source>
        <dbReference type="EMBL" id="UKK02945.2"/>
    </source>
</evidence>
<evidence type="ECO:0000313" key="10">
    <source>
        <dbReference type="Proteomes" id="UP000244811"/>
    </source>
</evidence>
<feature type="region of interest" description="Disordered" evidence="8">
    <location>
        <begin position="1"/>
        <end position="22"/>
    </location>
</feature>
<evidence type="ECO:0000256" key="1">
    <source>
        <dbReference type="ARBA" id="ARBA00004123"/>
    </source>
</evidence>
<evidence type="ECO:0000256" key="4">
    <source>
        <dbReference type="ARBA" id="ARBA00022728"/>
    </source>
</evidence>
<dbReference type="Proteomes" id="UP000244811">
    <property type="component" value="Chromosome 4"/>
</dbReference>
<feature type="compositionally biased region" description="Polar residues" evidence="8">
    <location>
        <begin position="1"/>
        <end position="13"/>
    </location>
</feature>
<dbReference type="GO" id="GO:0000398">
    <property type="term" value="P:mRNA splicing, via spliceosome"/>
    <property type="evidence" value="ECO:0007669"/>
    <property type="project" value="UniProtKB-UniRule"/>
</dbReference>
<keyword evidence="4 7" id="KW-0747">Spliceosome</keyword>
<name>A0A976MEF4_THEOR</name>
<evidence type="ECO:0000256" key="8">
    <source>
        <dbReference type="SAM" id="MobiDB-lite"/>
    </source>
</evidence>
<gene>
    <name evidence="9" type="ORF">MACK_003046</name>
</gene>
<dbReference type="InterPro" id="IPR005037">
    <property type="entry name" value="PRP38"/>
</dbReference>
<sequence>MADSQYTDQTDQPSNKKDNEANVIPQQTPVAPMAAPIAAYPVQPNVMQQYNYMGYYNYPYYMNPQLMYQYQNQPPIIENSYESVQKCHLHSKPDLNCKFCRKFKSAVHEISRLAQQKQVVKSDDRPNQLPMTNTVTYNMNDLLRNNILASEYYKSLSVKTFHDVVNELVQFGSHCEPYCSTSTRAPSTMFCCLYKFFTLKLTEKQMVTLLDHNKSPYPRCCGFLYLRYVLPPDKLWSWYEPYFLDEEEFIVSSDGNKQTTVGEFAESLIMDDKYYNTVLPRLPVRVKNLFGAHLLEMSKHRKRRVKNMDFVDDFVEGAQVSVCSKGDWLDGEILTVKEGRRGFPLVTVHLEDGTDETLDIGYVVLKDRGYEKRERRRSSRSSSLSSTGSERRRKHRRRSHDSHSKSDKRDSMSKRDDLLKEFKRREREKVLATGKEKCTGGYPLRIELKDQPDSFKILEQPVDQEFVKKMLPRLDYNALYETAKSLDLALPRNYVSEDTNNDHFISAVHHALFNYHILEGRLVCPSCSHNYKISKGIPDMLHKKELAEE</sequence>
<comment type="similarity">
    <text evidence="2 7">Belongs to the PRP38 family.</text>
</comment>